<keyword evidence="2" id="KW-1185">Reference proteome</keyword>
<reference evidence="1 2" key="1">
    <citation type="submission" date="2018-06" db="EMBL/GenBank/DDBJ databases">
        <authorList>
            <consortium name="Pathogen Informatics"/>
            <person name="Doyle S."/>
        </authorList>
    </citation>
    <scope>NUCLEOTIDE SEQUENCE [LARGE SCALE GENOMIC DNA]</scope>
    <source>
        <strain evidence="1 2">NCTC9381</strain>
    </source>
</reference>
<evidence type="ECO:0008006" key="3">
    <source>
        <dbReference type="Google" id="ProtNLM"/>
    </source>
</evidence>
<evidence type="ECO:0000313" key="1">
    <source>
        <dbReference type="EMBL" id="SUB14992.1"/>
    </source>
</evidence>
<name>A0A379ABQ7_ENTAG</name>
<dbReference type="EMBL" id="UGSO01000001">
    <property type="protein sequence ID" value="SUB14992.1"/>
    <property type="molecule type" value="Genomic_DNA"/>
</dbReference>
<accession>A0A379ABQ7</accession>
<evidence type="ECO:0000313" key="2">
    <source>
        <dbReference type="Proteomes" id="UP000254640"/>
    </source>
</evidence>
<sequence length="57" mass="6237">MEKQSSKAHTRRRILEEAARVMRETGTEGIGVSALMKRVGLTHGGFLCAFYLTRGAG</sequence>
<dbReference type="SUPFAM" id="SSF46689">
    <property type="entry name" value="Homeodomain-like"/>
    <property type="match status" value="1"/>
</dbReference>
<proteinExistence type="predicted"/>
<dbReference type="Proteomes" id="UP000254640">
    <property type="component" value="Unassembled WGS sequence"/>
</dbReference>
<protein>
    <recommendedName>
        <fullName evidence="3">Bacterial regulatory proteins, tetR family</fullName>
    </recommendedName>
</protein>
<dbReference type="AlphaFoldDB" id="A0A379ABQ7"/>
<organism evidence="1 2">
    <name type="scientific">Enterobacter agglomerans</name>
    <name type="common">Erwinia herbicola</name>
    <name type="synonym">Pantoea agglomerans</name>
    <dbReference type="NCBI Taxonomy" id="549"/>
    <lineage>
        <taxon>Bacteria</taxon>
        <taxon>Pseudomonadati</taxon>
        <taxon>Pseudomonadota</taxon>
        <taxon>Gammaproteobacteria</taxon>
        <taxon>Enterobacterales</taxon>
        <taxon>Erwiniaceae</taxon>
        <taxon>Pantoea</taxon>
        <taxon>Pantoea agglomerans group</taxon>
    </lineage>
</organism>
<gene>
    <name evidence="1" type="ORF">NCTC9381_00856</name>
</gene>
<dbReference type="InterPro" id="IPR009057">
    <property type="entry name" value="Homeodomain-like_sf"/>
</dbReference>
<dbReference type="Gene3D" id="1.10.10.60">
    <property type="entry name" value="Homeodomain-like"/>
    <property type="match status" value="1"/>
</dbReference>